<dbReference type="PANTHER" id="PTHR46223:SF3">
    <property type="entry name" value="HISTONE-LYSINE N-METHYLTRANSFERASE SET-23"/>
    <property type="match status" value="1"/>
</dbReference>
<evidence type="ECO:0000256" key="1">
    <source>
        <dbReference type="ARBA" id="ARBA00004286"/>
    </source>
</evidence>
<accession>A0A067PS28</accession>
<dbReference type="InterPro" id="IPR007728">
    <property type="entry name" value="Pre-SET_dom"/>
</dbReference>
<keyword evidence="2" id="KW-0158">Chromosome</keyword>
<dbReference type="InterPro" id="IPR001214">
    <property type="entry name" value="SET_dom"/>
</dbReference>
<dbReference type="GO" id="GO:0032259">
    <property type="term" value="P:methylation"/>
    <property type="evidence" value="ECO:0007669"/>
    <property type="project" value="UniProtKB-KW"/>
</dbReference>
<evidence type="ECO:0000313" key="11">
    <source>
        <dbReference type="EMBL" id="KDQ57539.1"/>
    </source>
</evidence>
<sequence>MTWIDYRDLMREYAPDVKLAKDLPHQIQDRMNALPPLFRRSDMARALLEAAISANTAEDEPTAPPISIINNIDDDVVPPWEFHYSNKLWHGDGVPLPNPLNLVSCDCEGPCNPKSKTCACVRRQAKYIDKETRIDGFMYDAYGRLKESGQPIFECNEFCGCSDDCTNRVVQHGRKCEIHIVKTKDKGWGVFAGNKKIPAGTFLGIYSGEILTEREGEERGIKYNKFGRTYLFDIDFGHLQSEDKDWSNTYVMDAYHAGNNHSCDPNCWINACYINEDNIQKPLLTIFTFRDVEPKEELCFSYYGEQDDENGDPGSPDAPGSDAVYRPCMCGTARCTGRMWKT</sequence>
<dbReference type="Proteomes" id="UP000027265">
    <property type="component" value="Unassembled WGS sequence"/>
</dbReference>
<dbReference type="Pfam" id="PF05033">
    <property type="entry name" value="Pre-SET"/>
    <property type="match status" value="1"/>
</dbReference>
<evidence type="ECO:0000313" key="12">
    <source>
        <dbReference type="Proteomes" id="UP000027265"/>
    </source>
</evidence>
<protein>
    <recommendedName>
        <fullName evidence="13">SET domain-containing protein</fullName>
    </recommendedName>
</protein>
<dbReference type="AlphaFoldDB" id="A0A067PS28"/>
<evidence type="ECO:0000259" key="8">
    <source>
        <dbReference type="PROSITE" id="PS50280"/>
    </source>
</evidence>
<dbReference type="HOGENOM" id="CLU_020840_3_2_1"/>
<organism evidence="11 12">
    <name type="scientific">Jaapia argillacea MUCL 33604</name>
    <dbReference type="NCBI Taxonomy" id="933084"/>
    <lineage>
        <taxon>Eukaryota</taxon>
        <taxon>Fungi</taxon>
        <taxon>Dikarya</taxon>
        <taxon>Basidiomycota</taxon>
        <taxon>Agaricomycotina</taxon>
        <taxon>Agaricomycetes</taxon>
        <taxon>Agaricomycetidae</taxon>
        <taxon>Jaapiales</taxon>
        <taxon>Jaapiaceae</taxon>
        <taxon>Jaapia</taxon>
    </lineage>
</organism>
<dbReference type="SMART" id="SM00317">
    <property type="entry name" value="SET"/>
    <property type="match status" value="1"/>
</dbReference>
<dbReference type="GO" id="GO:0005634">
    <property type="term" value="C:nucleus"/>
    <property type="evidence" value="ECO:0007669"/>
    <property type="project" value="InterPro"/>
</dbReference>
<dbReference type="PROSITE" id="PS50868">
    <property type="entry name" value="POST_SET"/>
    <property type="match status" value="1"/>
</dbReference>
<proteinExistence type="predicted"/>
<dbReference type="STRING" id="933084.A0A067PS28"/>
<dbReference type="PROSITE" id="PS50280">
    <property type="entry name" value="SET"/>
    <property type="match status" value="1"/>
</dbReference>
<evidence type="ECO:0000256" key="4">
    <source>
        <dbReference type="ARBA" id="ARBA00022679"/>
    </source>
</evidence>
<dbReference type="GO" id="GO:0005694">
    <property type="term" value="C:chromosome"/>
    <property type="evidence" value="ECO:0007669"/>
    <property type="project" value="UniProtKB-SubCell"/>
</dbReference>
<evidence type="ECO:0000256" key="6">
    <source>
        <dbReference type="ARBA" id="ARBA00022723"/>
    </source>
</evidence>
<feature type="domain" description="Pre-SET" evidence="9">
    <location>
        <begin position="103"/>
        <end position="173"/>
    </location>
</feature>
<feature type="domain" description="Post-SET" evidence="10">
    <location>
        <begin position="324"/>
        <end position="340"/>
    </location>
</feature>
<evidence type="ECO:0000256" key="5">
    <source>
        <dbReference type="ARBA" id="ARBA00022691"/>
    </source>
</evidence>
<reference evidence="12" key="1">
    <citation type="journal article" date="2014" name="Proc. Natl. Acad. Sci. U.S.A.">
        <title>Extensive sampling of basidiomycete genomes demonstrates inadequacy of the white-rot/brown-rot paradigm for wood decay fungi.</title>
        <authorList>
            <person name="Riley R."/>
            <person name="Salamov A.A."/>
            <person name="Brown D.W."/>
            <person name="Nagy L.G."/>
            <person name="Floudas D."/>
            <person name="Held B.W."/>
            <person name="Levasseur A."/>
            <person name="Lombard V."/>
            <person name="Morin E."/>
            <person name="Otillar R."/>
            <person name="Lindquist E.A."/>
            <person name="Sun H."/>
            <person name="LaButti K.M."/>
            <person name="Schmutz J."/>
            <person name="Jabbour D."/>
            <person name="Luo H."/>
            <person name="Baker S.E."/>
            <person name="Pisabarro A.G."/>
            <person name="Walton J.D."/>
            <person name="Blanchette R.A."/>
            <person name="Henrissat B."/>
            <person name="Martin F."/>
            <person name="Cullen D."/>
            <person name="Hibbett D.S."/>
            <person name="Grigoriev I.V."/>
        </authorList>
    </citation>
    <scope>NUCLEOTIDE SEQUENCE [LARGE SCALE GENOMIC DNA]</scope>
    <source>
        <strain evidence="12">MUCL 33604</strain>
    </source>
</reference>
<evidence type="ECO:0000256" key="3">
    <source>
        <dbReference type="ARBA" id="ARBA00022603"/>
    </source>
</evidence>
<keyword evidence="12" id="KW-1185">Reference proteome</keyword>
<evidence type="ECO:0000259" key="9">
    <source>
        <dbReference type="PROSITE" id="PS50867"/>
    </source>
</evidence>
<comment type="subcellular location">
    <subcellularLocation>
        <location evidence="1">Chromosome</location>
    </subcellularLocation>
</comment>
<keyword evidence="6" id="KW-0479">Metal-binding</keyword>
<dbReference type="InterPro" id="IPR003616">
    <property type="entry name" value="Post-SET_dom"/>
</dbReference>
<dbReference type="PROSITE" id="PS50867">
    <property type="entry name" value="PRE_SET"/>
    <property type="match status" value="1"/>
</dbReference>
<dbReference type="GO" id="GO:0008270">
    <property type="term" value="F:zinc ion binding"/>
    <property type="evidence" value="ECO:0007669"/>
    <property type="project" value="InterPro"/>
</dbReference>
<keyword evidence="7" id="KW-0862">Zinc</keyword>
<dbReference type="Gene3D" id="2.170.270.10">
    <property type="entry name" value="SET domain"/>
    <property type="match status" value="1"/>
</dbReference>
<dbReference type="PANTHER" id="PTHR46223">
    <property type="entry name" value="HISTONE-LYSINE N-METHYLTRANSFERASE SUV39H"/>
    <property type="match status" value="1"/>
</dbReference>
<evidence type="ECO:0000256" key="2">
    <source>
        <dbReference type="ARBA" id="ARBA00022454"/>
    </source>
</evidence>
<dbReference type="InParanoid" id="A0A067PS28"/>
<dbReference type="InterPro" id="IPR046341">
    <property type="entry name" value="SET_dom_sf"/>
</dbReference>
<keyword evidence="3" id="KW-0489">Methyltransferase</keyword>
<name>A0A067PS28_9AGAM</name>
<dbReference type="FunCoup" id="A0A067PS28">
    <property type="interactions" value="251"/>
</dbReference>
<gene>
    <name evidence="11" type="ORF">JAAARDRAFT_58145</name>
</gene>
<keyword evidence="4" id="KW-0808">Transferase</keyword>
<evidence type="ECO:0008006" key="13">
    <source>
        <dbReference type="Google" id="ProtNLM"/>
    </source>
</evidence>
<evidence type="ECO:0000259" key="10">
    <source>
        <dbReference type="PROSITE" id="PS50868"/>
    </source>
</evidence>
<dbReference type="EMBL" id="KL197719">
    <property type="protein sequence ID" value="KDQ57539.1"/>
    <property type="molecule type" value="Genomic_DNA"/>
</dbReference>
<evidence type="ECO:0000256" key="7">
    <source>
        <dbReference type="ARBA" id="ARBA00022833"/>
    </source>
</evidence>
<keyword evidence="5" id="KW-0949">S-adenosyl-L-methionine</keyword>
<dbReference type="InterPro" id="IPR050973">
    <property type="entry name" value="H3K9_Histone-Lys_N-MTase"/>
</dbReference>
<dbReference type="SUPFAM" id="SSF82199">
    <property type="entry name" value="SET domain"/>
    <property type="match status" value="1"/>
</dbReference>
<dbReference type="Pfam" id="PF00856">
    <property type="entry name" value="SET"/>
    <property type="match status" value="1"/>
</dbReference>
<dbReference type="GO" id="GO:0042054">
    <property type="term" value="F:histone methyltransferase activity"/>
    <property type="evidence" value="ECO:0007669"/>
    <property type="project" value="InterPro"/>
</dbReference>
<feature type="domain" description="SET" evidence="8">
    <location>
        <begin position="176"/>
        <end position="303"/>
    </location>
</feature>
<dbReference type="OrthoDB" id="308383at2759"/>
<dbReference type="SMART" id="SM00468">
    <property type="entry name" value="PreSET"/>
    <property type="match status" value="1"/>
</dbReference>